<protein>
    <submittedName>
        <fullName evidence="8">Carboxyl-terminal protease</fullName>
        <ecNumber evidence="8">3.4.21.102</ecNumber>
    </submittedName>
</protein>
<dbReference type="GO" id="GO:0006508">
    <property type="term" value="P:proteolysis"/>
    <property type="evidence" value="ECO:0007669"/>
    <property type="project" value="UniProtKB-KW"/>
</dbReference>
<evidence type="ECO:0000256" key="3">
    <source>
        <dbReference type="ARBA" id="ARBA00022801"/>
    </source>
</evidence>
<dbReference type="SMART" id="SM00245">
    <property type="entry name" value="TSPc"/>
    <property type="match status" value="1"/>
</dbReference>
<dbReference type="Gene3D" id="2.30.42.10">
    <property type="match status" value="1"/>
</dbReference>
<dbReference type="Gene3D" id="3.90.226.10">
    <property type="entry name" value="2-enoyl-CoA Hydratase, Chain A, domain 1"/>
    <property type="match status" value="1"/>
</dbReference>
<dbReference type="NCBIfam" id="TIGR00225">
    <property type="entry name" value="prc"/>
    <property type="match status" value="1"/>
</dbReference>
<dbReference type="SUPFAM" id="SSF50156">
    <property type="entry name" value="PDZ domain-like"/>
    <property type="match status" value="1"/>
</dbReference>
<dbReference type="SMART" id="SM00228">
    <property type="entry name" value="PDZ"/>
    <property type="match status" value="1"/>
</dbReference>
<gene>
    <name evidence="8" type="ORF">Apau_0815</name>
</gene>
<dbReference type="Pfam" id="PF03572">
    <property type="entry name" value="Peptidase_S41"/>
    <property type="match status" value="1"/>
</dbReference>
<dbReference type="HOGENOM" id="CLU_017295_3_0_0"/>
<dbReference type="Gene3D" id="3.30.750.44">
    <property type="match status" value="1"/>
</dbReference>
<keyword evidence="6" id="KW-0732">Signal</keyword>
<organism evidence="8 9">
    <name type="scientific">Aminomonas paucivorans DSM 12260</name>
    <dbReference type="NCBI Taxonomy" id="584708"/>
    <lineage>
        <taxon>Bacteria</taxon>
        <taxon>Thermotogati</taxon>
        <taxon>Synergistota</taxon>
        <taxon>Synergistia</taxon>
        <taxon>Synergistales</taxon>
        <taxon>Synergistaceae</taxon>
        <taxon>Aminomonas</taxon>
    </lineage>
</organism>
<keyword evidence="4 5" id="KW-0720">Serine protease</keyword>
<feature type="chain" id="PRO_5003167794" evidence="6">
    <location>
        <begin position="28"/>
        <end position="397"/>
    </location>
</feature>
<evidence type="ECO:0000256" key="5">
    <source>
        <dbReference type="RuleBase" id="RU004404"/>
    </source>
</evidence>
<dbReference type="OrthoDB" id="9812068at2"/>
<dbReference type="PROSITE" id="PS50106">
    <property type="entry name" value="PDZ"/>
    <property type="match status" value="1"/>
</dbReference>
<evidence type="ECO:0000256" key="4">
    <source>
        <dbReference type="ARBA" id="ARBA00022825"/>
    </source>
</evidence>
<dbReference type="InterPro" id="IPR029045">
    <property type="entry name" value="ClpP/crotonase-like_dom_sf"/>
</dbReference>
<dbReference type="RefSeq" id="WP_006300411.1">
    <property type="nucleotide sequence ID" value="NZ_CM001022.1"/>
</dbReference>
<dbReference type="CDD" id="cd06782">
    <property type="entry name" value="cpPDZ_CPP-like"/>
    <property type="match status" value="1"/>
</dbReference>
<dbReference type="SUPFAM" id="SSF52096">
    <property type="entry name" value="ClpP/crotonase"/>
    <property type="match status" value="1"/>
</dbReference>
<accession>E3CVP2</accession>
<dbReference type="PaxDb" id="584708-Apau_0815"/>
<dbReference type="STRING" id="584708.Apau_0815"/>
<dbReference type="Proteomes" id="UP000005096">
    <property type="component" value="Chromosome"/>
</dbReference>
<evidence type="ECO:0000256" key="1">
    <source>
        <dbReference type="ARBA" id="ARBA00009179"/>
    </source>
</evidence>
<dbReference type="EMBL" id="CM001022">
    <property type="protein sequence ID" value="EFQ23243.1"/>
    <property type="molecule type" value="Genomic_DNA"/>
</dbReference>
<dbReference type="InterPro" id="IPR041489">
    <property type="entry name" value="PDZ_6"/>
</dbReference>
<evidence type="ECO:0000259" key="7">
    <source>
        <dbReference type="PROSITE" id="PS50106"/>
    </source>
</evidence>
<keyword evidence="2 5" id="KW-0645">Protease</keyword>
<dbReference type="FunFam" id="2.30.42.10:FF:000063">
    <property type="entry name" value="Peptidase, S41 family"/>
    <property type="match status" value="1"/>
</dbReference>
<comment type="similarity">
    <text evidence="1 5">Belongs to the peptidase S41A family.</text>
</comment>
<reference evidence="8 9" key="1">
    <citation type="journal article" date="2010" name="Stand. Genomic Sci.">
        <title>Non-contiguous finished genome sequence of Aminomonas paucivorans type strain (GLU-3).</title>
        <authorList>
            <person name="Pitluck S."/>
            <person name="Yasawong M."/>
            <person name="Held B."/>
            <person name="Lapidus A."/>
            <person name="Nolan M."/>
            <person name="Copeland A."/>
            <person name="Lucas S."/>
            <person name="Del Rio T.G."/>
            <person name="Tice H."/>
            <person name="Cheng J.F."/>
            <person name="Chertkov O."/>
            <person name="Goodwin L."/>
            <person name="Tapia R."/>
            <person name="Han C."/>
            <person name="Liolios K."/>
            <person name="Ivanova N."/>
            <person name="Mavromatis K."/>
            <person name="Ovchinnikova G."/>
            <person name="Pati A."/>
            <person name="Chen A."/>
            <person name="Palaniappan K."/>
            <person name="Land M."/>
            <person name="Hauser L."/>
            <person name="Chang Y.J."/>
            <person name="Jeffries C.D."/>
            <person name="Pukall R."/>
            <person name="Spring S."/>
            <person name="Rohde M."/>
            <person name="Sikorski J."/>
            <person name="Goker M."/>
            <person name="Woyke T."/>
            <person name="Bristow J."/>
            <person name="Eisen J.A."/>
            <person name="Markowitz V."/>
            <person name="Hugenholtz P."/>
            <person name="Kyrpides N.C."/>
            <person name="Klenk H.P."/>
        </authorList>
    </citation>
    <scope>NUCLEOTIDE SEQUENCE [LARGE SCALE GENOMIC DNA]</scope>
    <source>
        <strain evidence="8 9">DSM 12260</strain>
    </source>
</reference>
<feature type="signal peptide" evidence="6">
    <location>
        <begin position="1"/>
        <end position="27"/>
    </location>
</feature>
<name>E3CVP2_9BACT</name>
<feature type="domain" description="PDZ" evidence="7">
    <location>
        <begin position="101"/>
        <end position="165"/>
    </location>
</feature>
<dbReference type="PANTHER" id="PTHR32060">
    <property type="entry name" value="TAIL-SPECIFIC PROTEASE"/>
    <property type="match status" value="1"/>
</dbReference>
<dbReference type="CDD" id="cd07560">
    <property type="entry name" value="Peptidase_S41_CPP"/>
    <property type="match status" value="1"/>
</dbReference>
<evidence type="ECO:0000256" key="2">
    <source>
        <dbReference type="ARBA" id="ARBA00022670"/>
    </source>
</evidence>
<evidence type="ECO:0000313" key="8">
    <source>
        <dbReference type="EMBL" id="EFQ23243.1"/>
    </source>
</evidence>
<evidence type="ECO:0000256" key="6">
    <source>
        <dbReference type="SAM" id="SignalP"/>
    </source>
</evidence>
<proteinExistence type="inferred from homology"/>
<dbReference type="GO" id="GO:0004252">
    <property type="term" value="F:serine-type endopeptidase activity"/>
    <property type="evidence" value="ECO:0007669"/>
    <property type="project" value="UniProtKB-EC"/>
</dbReference>
<dbReference type="Pfam" id="PF17820">
    <property type="entry name" value="PDZ_6"/>
    <property type="match status" value="1"/>
</dbReference>
<dbReference type="InterPro" id="IPR001478">
    <property type="entry name" value="PDZ"/>
</dbReference>
<sequence>MWKRMRDMVCGVVLGALVVTGILAANAGDGTPTDGSRGLPFSPQNLMILKQARSILELYHVDGDKGPGEKKLFYGAMKGVVGATGDPYTRFVEPEQLKEESIEMEGQYGGLGIYIGQKDRKTLVISPIEGTPADRAGLKPMDEIVKVGDKVIVGMDQNEVVKMLRGPAKTKVRIWVRRNGKDQLLKFDLVREVVRIKSARMEMLPGGYAYIRLVHFNQKSGAELQEAIRTAESKNAKGILLDLRNNPGGLLNAAVDVASLFLDGGLVVGMKGRVEKANDTLYADSGKNTRLPAVVLINEGSASASEIVAGALQDRKRAVLVGKKSFGKGSVQTLFNLPDGAGMYVTIARYYTPSGKVIDHVGLVPDVKVEGEPQRDLKKDKQVQKGLAILKAKTKGS</sequence>
<dbReference type="InterPro" id="IPR005151">
    <property type="entry name" value="Tail-specific_protease"/>
</dbReference>
<dbReference type="MEROPS" id="S41.004"/>
<evidence type="ECO:0000313" key="9">
    <source>
        <dbReference type="Proteomes" id="UP000005096"/>
    </source>
</evidence>
<dbReference type="InterPro" id="IPR036034">
    <property type="entry name" value="PDZ_sf"/>
</dbReference>
<dbReference type="eggNOG" id="COG0793">
    <property type="taxonomic scope" value="Bacteria"/>
</dbReference>
<dbReference type="InterPro" id="IPR004447">
    <property type="entry name" value="Peptidase_S41A"/>
</dbReference>
<dbReference type="AlphaFoldDB" id="E3CVP2"/>
<keyword evidence="3 5" id="KW-0378">Hydrolase</keyword>
<keyword evidence="9" id="KW-1185">Reference proteome</keyword>
<dbReference type="EC" id="3.4.21.102" evidence="8"/>
<dbReference type="GO" id="GO:0007165">
    <property type="term" value="P:signal transduction"/>
    <property type="evidence" value="ECO:0007669"/>
    <property type="project" value="TreeGrafter"/>
</dbReference>
<dbReference type="PANTHER" id="PTHR32060:SF30">
    <property type="entry name" value="CARBOXY-TERMINAL PROCESSING PROTEASE CTPA"/>
    <property type="match status" value="1"/>
</dbReference>
<dbReference type="GO" id="GO:0030288">
    <property type="term" value="C:outer membrane-bounded periplasmic space"/>
    <property type="evidence" value="ECO:0007669"/>
    <property type="project" value="TreeGrafter"/>
</dbReference>